<comment type="caution">
    <text evidence="2">The sequence shown here is derived from an EMBL/GenBank/DDBJ whole genome shotgun (WGS) entry which is preliminary data.</text>
</comment>
<dbReference type="EMBL" id="MBUA01000001">
    <property type="protein sequence ID" value="MBC6490557.1"/>
    <property type="molecule type" value="Genomic_DNA"/>
</dbReference>
<dbReference type="InterPro" id="IPR000595">
    <property type="entry name" value="cNMP-bd_dom"/>
</dbReference>
<evidence type="ECO:0000313" key="2">
    <source>
        <dbReference type="EMBL" id="MBC6490557.1"/>
    </source>
</evidence>
<dbReference type="InterPro" id="IPR014710">
    <property type="entry name" value="RmlC-like_jellyroll"/>
</dbReference>
<evidence type="ECO:0000259" key="1">
    <source>
        <dbReference type="PROSITE" id="PS50042"/>
    </source>
</evidence>
<reference evidence="2 3" key="1">
    <citation type="submission" date="2016-07" db="EMBL/GenBank/DDBJ databases">
        <title>Genome analysis of Flavihumibacter stibioxidans YS-17.</title>
        <authorList>
            <person name="Shi K."/>
            <person name="Han Y."/>
            <person name="Wang G."/>
        </authorList>
    </citation>
    <scope>NUCLEOTIDE SEQUENCE [LARGE SCALE GENOMIC DNA]</scope>
    <source>
        <strain evidence="2 3">YS-17</strain>
    </source>
</reference>
<accession>A0ABR7M6A5</accession>
<gene>
    <name evidence="2" type="ORF">BC349_06240</name>
</gene>
<name>A0ABR7M6A5_9BACT</name>
<dbReference type="InterPro" id="IPR018490">
    <property type="entry name" value="cNMP-bd_dom_sf"/>
</dbReference>
<dbReference type="CDD" id="cd00038">
    <property type="entry name" value="CAP_ED"/>
    <property type="match status" value="1"/>
</dbReference>
<dbReference type="Proteomes" id="UP000765802">
    <property type="component" value="Unassembled WGS sequence"/>
</dbReference>
<proteinExistence type="predicted"/>
<dbReference type="Pfam" id="PF00027">
    <property type="entry name" value="cNMP_binding"/>
    <property type="match status" value="1"/>
</dbReference>
<organism evidence="2 3">
    <name type="scientific">Flavihumibacter stibioxidans</name>
    <dbReference type="NCBI Taxonomy" id="1834163"/>
    <lineage>
        <taxon>Bacteria</taxon>
        <taxon>Pseudomonadati</taxon>
        <taxon>Bacteroidota</taxon>
        <taxon>Chitinophagia</taxon>
        <taxon>Chitinophagales</taxon>
        <taxon>Chitinophagaceae</taxon>
        <taxon>Flavihumibacter</taxon>
    </lineage>
</organism>
<dbReference type="SUPFAM" id="SSF51206">
    <property type="entry name" value="cAMP-binding domain-like"/>
    <property type="match status" value="1"/>
</dbReference>
<evidence type="ECO:0000313" key="3">
    <source>
        <dbReference type="Proteomes" id="UP000765802"/>
    </source>
</evidence>
<dbReference type="PROSITE" id="PS50042">
    <property type="entry name" value="CNMP_BINDING_3"/>
    <property type="match status" value="1"/>
</dbReference>
<dbReference type="Gene3D" id="2.60.120.10">
    <property type="entry name" value="Jelly Rolls"/>
    <property type="match status" value="1"/>
</dbReference>
<keyword evidence="3" id="KW-1185">Reference proteome</keyword>
<protein>
    <recommendedName>
        <fullName evidence="1">Cyclic nucleotide-binding domain-containing protein</fullName>
    </recommendedName>
</protein>
<dbReference type="RefSeq" id="WP_187255852.1">
    <property type="nucleotide sequence ID" value="NZ_JBHULF010000006.1"/>
</dbReference>
<sequence length="196" mass="22799">MDARSTSLLIQKIRAIHPVSDSSISLLLGNMKRIQLRKNDWLLREGQVCKEVFYVNQGLVKTYFNKDGKDINLRFTMENNFLTNLRSLRSGEPTDINMRAMEAGEIFSIDKNCLLDLYQTANDIAQFGRSLLELLLAEQEDLNNMFRLQTPAERYRHIEKHHPDILQRVSQTQLASWLGLSRETLSRIRKQRPPVL</sequence>
<feature type="domain" description="Cyclic nucleotide-binding" evidence="1">
    <location>
        <begin position="15"/>
        <end position="126"/>
    </location>
</feature>